<evidence type="ECO:0000259" key="2">
    <source>
        <dbReference type="Pfam" id="PF12489"/>
    </source>
</evidence>
<evidence type="ECO:0000313" key="3">
    <source>
        <dbReference type="EMBL" id="CAE1329471.1"/>
    </source>
</evidence>
<dbReference type="GO" id="GO:0006879">
    <property type="term" value="P:intracellular iron ion homeostasis"/>
    <property type="evidence" value="ECO:0007669"/>
    <property type="project" value="InterPro"/>
</dbReference>
<dbReference type="Proteomes" id="UP000597762">
    <property type="component" value="Unassembled WGS sequence"/>
</dbReference>
<sequence length="474" mass="53824">MFAFIIFFSFVSSLFSSCSIFFRLVIFTSISPDCDYLCRRKTLIKIRFHFEMKKHQLLEAAEEKLVELENAKRRLYQNSSELKSQIHSQMSRLLEALRNREVQLLNQVDQIQTQREEALHKQHAVLSRSLGQLQRAVVSPEEDLDEKFEKLSLSDLTPEELPYMTFKGTPIGLNDVLMNFGRITANGIPLPDNRSASLPKQFEDYGDAEHHVLYKTVEKIQQGPNTEKKIYVNIPRLRSASPSEWLAKKTSVTTTIAPSTPGSFAKYMFAPFKDSKLSSWLAESSSSLTTVCQPYTMCLPQMTKNTSIQHWLHQIKQNPDNEEDGFEMLDRGELSSDGDTDSIEIVSSSPPSVVYGPQYKTAGDKRCRDTDNSQWLSSPKRKVMAMEKSTNLPTFSYFKKLAAQDLSIWLAKKKSNSSVSKSNCCSTTDVKNSLLRTAPYLFPSYFSTEMAEIFPSANNCFLPSTSHCDNSLPH</sequence>
<dbReference type="GO" id="GO:0003713">
    <property type="term" value="F:transcription coactivator activity"/>
    <property type="evidence" value="ECO:0007669"/>
    <property type="project" value="InterPro"/>
</dbReference>
<dbReference type="GO" id="GO:0009725">
    <property type="term" value="P:response to hormone"/>
    <property type="evidence" value="ECO:0007669"/>
    <property type="project" value="TreeGrafter"/>
</dbReference>
<dbReference type="InterPro" id="IPR022174">
    <property type="entry name" value="NCOA4_N"/>
</dbReference>
<feature type="coiled-coil region" evidence="1">
    <location>
        <begin position="51"/>
        <end position="114"/>
    </location>
</feature>
<gene>
    <name evidence="3" type="ORF">SPHA_78970</name>
</gene>
<comment type="caution">
    <text evidence="3">The sequence shown here is derived from an EMBL/GenBank/DDBJ whole genome shotgun (WGS) entry which is preliminary data.</text>
</comment>
<evidence type="ECO:0000256" key="1">
    <source>
        <dbReference type="SAM" id="Coils"/>
    </source>
</evidence>
<feature type="domain" description="Nuclear receptor coactivator 4 N-terminal" evidence="2">
    <location>
        <begin position="75"/>
        <end position="167"/>
    </location>
</feature>
<evidence type="ECO:0000313" key="4">
    <source>
        <dbReference type="Proteomes" id="UP000597762"/>
    </source>
</evidence>
<dbReference type="Pfam" id="PF12489">
    <property type="entry name" value="ARA70"/>
    <property type="match status" value="1"/>
</dbReference>
<dbReference type="OrthoDB" id="6334544at2759"/>
<dbReference type="EMBL" id="CAHIKZ030005555">
    <property type="protein sequence ID" value="CAE1329471.1"/>
    <property type="molecule type" value="Genomic_DNA"/>
</dbReference>
<keyword evidence="1" id="KW-0175">Coiled coil</keyword>
<dbReference type="AlphaFoldDB" id="A0A812ENB4"/>
<accession>A0A812ENB4</accession>
<dbReference type="PANTHER" id="PTHR17085:SF3">
    <property type="entry name" value="NUCLEAR RECEPTOR COACTIVATOR 4"/>
    <property type="match status" value="1"/>
</dbReference>
<reference evidence="3" key="1">
    <citation type="submission" date="2021-01" db="EMBL/GenBank/DDBJ databases">
        <authorList>
            <person name="Li R."/>
            <person name="Bekaert M."/>
        </authorList>
    </citation>
    <scope>NUCLEOTIDE SEQUENCE</scope>
    <source>
        <strain evidence="3">Farmed</strain>
    </source>
</reference>
<dbReference type="InterPro" id="IPR039947">
    <property type="entry name" value="NCoA-4"/>
</dbReference>
<keyword evidence="4" id="KW-1185">Reference proteome</keyword>
<dbReference type="PANTHER" id="PTHR17085">
    <property type="entry name" value="NUCLEAR RECEPTOR COACTIVATOR 4"/>
    <property type="match status" value="1"/>
</dbReference>
<proteinExistence type="predicted"/>
<name>A0A812ENB4_ACAPH</name>
<organism evidence="3 4">
    <name type="scientific">Acanthosepion pharaonis</name>
    <name type="common">Pharaoh cuttlefish</name>
    <name type="synonym">Sepia pharaonis</name>
    <dbReference type="NCBI Taxonomy" id="158019"/>
    <lineage>
        <taxon>Eukaryota</taxon>
        <taxon>Metazoa</taxon>
        <taxon>Spiralia</taxon>
        <taxon>Lophotrochozoa</taxon>
        <taxon>Mollusca</taxon>
        <taxon>Cephalopoda</taxon>
        <taxon>Coleoidea</taxon>
        <taxon>Decapodiformes</taxon>
        <taxon>Sepiida</taxon>
        <taxon>Sepiina</taxon>
        <taxon>Sepiidae</taxon>
        <taxon>Acanthosepion</taxon>
    </lineage>
</organism>
<protein>
    <submittedName>
        <fullName evidence="3">NCOA4</fullName>
    </submittedName>
</protein>